<reference evidence="10 11" key="1">
    <citation type="journal article" date="2021" name="bioRxiv">
        <title>The Gossypium anomalum genome as a resource for cotton improvement and evolutionary analysis of hybrid incompatibility.</title>
        <authorList>
            <person name="Grover C.E."/>
            <person name="Yuan D."/>
            <person name="Arick M.A."/>
            <person name="Miller E.R."/>
            <person name="Hu G."/>
            <person name="Peterson D.G."/>
            <person name="Wendel J.F."/>
            <person name="Udall J.A."/>
        </authorList>
    </citation>
    <scope>NUCLEOTIDE SEQUENCE [LARGE SCALE GENOMIC DNA]</scope>
    <source>
        <strain evidence="10">JFW-Udall</strain>
        <tissue evidence="10">Leaf</tissue>
    </source>
</reference>
<keyword evidence="6" id="KW-0378">Hydrolase</keyword>
<evidence type="ECO:0000256" key="1">
    <source>
        <dbReference type="ARBA" id="ARBA00022670"/>
    </source>
</evidence>
<evidence type="ECO:0000256" key="3">
    <source>
        <dbReference type="ARBA" id="ARBA00022695"/>
    </source>
</evidence>
<keyword evidence="1" id="KW-0645">Protease</keyword>
<dbReference type="InterPro" id="IPR043502">
    <property type="entry name" value="DNA/RNA_pol_sf"/>
</dbReference>
<dbReference type="Gene3D" id="3.30.70.270">
    <property type="match status" value="1"/>
</dbReference>
<dbReference type="AlphaFoldDB" id="A0A8J5YES0"/>
<sequence length="266" mass="30704">MRLCIDYRQLNKVTVKNKYPFPRIDDLFDQLKGATAFSKNDLRSGYYQLRVKEQDVPKTTFQTRYGHYEFLVMPFGLTNASTLFMDLMNRIFRQFLDKFIFIIIDDILIYSRVEGEHTDHLRVVFQTLRDKQFVNEFSMLATPMTKLLQKDVKFEWTKKCQQSFERLKALLMEALVLVQPESGKEFVIYSNASLNGLGCVLMQEGKANVVTDALSRKSLSALRALNTQLTVSNDGSVLVELRARPTFLQEIGEAQKGDEKLQTKVA</sequence>
<dbReference type="PANTHER" id="PTHR24559:SF444">
    <property type="entry name" value="REVERSE TRANSCRIPTASE DOMAIN-CONTAINING PROTEIN"/>
    <property type="match status" value="1"/>
</dbReference>
<keyword evidence="4" id="KW-0540">Nuclease</keyword>
<accession>A0A8J5YES0</accession>
<name>A0A8J5YES0_9ROSI</name>
<dbReference type="GO" id="GO:0006508">
    <property type="term" value="P:proteolysis"/>
    <property type="evidence" value="ECO:0007669"/>
    <property type="project" value="UniProtKB-KW"/>
</dbReference>
<dbReference type="Pfam" id="PF17919">
    <property type="entry name" value="RT_RNaseH_2"/>
    <property type="match status" value="1"/>
</dbReference>
<keyword evidence="11" id="KW-1185">Reference proteome</keyword>
<feature type="domain" description="Reverse transcriptase/retrotransposon-derived protein RNase H-like" evidence="9">
    <location>
        <begin position="156"/>
        <end position="217"/>
    </location>
</feature>
<dbReference type="SUPFAM" id="SSF56672">
    <property type="entry name" value="DNA/RNA polymerases"/>
    <property type="match status" value="1"/>
</dbReference>
<organism evidence="10 11">
    <name type="scientific">Gossypium anomalum</name>
    <dbReference type="NCBI Taxonomy" id="47600"/>
    <lineage>
        <taxon>Eukaryota</taxon>
        <taxon>Viridiplantae</taxon>
        <taxon>Streptophyta</taxon>
        <taxon>Embryophyta</taxon>
        <taxon>Tracheophyta</taxon>
        <taxon>Spermatophyta</taxon>
        <taxon>Magnoliopsida</taxon>
        <taxon>eudicotyledons</taxon>
        <taxon>Gunneridae</taxon>
        <taxon>Pentapetalae</taxon>
        <taxon>rosids</taxon>
        <taxon>malvids</taxon>
        <taxon>Malvales</taxon>
        <taxon>Malvaceae</taxon>
        <taxon>Malvoideae</taxon>
        <taxon>Gossypium</taxon>
    </lineage>
</organism>
<protein>
    <submittedName>
        <fullName evidence="10">Uncharacterized protein</fullName>
    </submittedName>
</protein>
<feature type="domain" description="Reverse transcriptase" evidence="8">
    <location>
        <begin position="2"/>
        <end position="132"/>
    </location>
</feature>
<evidence type="ECO:0000313" key="10">
    <source>
        <dbReference type="EMBL" id="KAG8478636.1"/>
    </source>
</evidence>
<dbReference type="InterPro" id="IPR053134">
    <property type="entry name" value="RNA-dir_DNA_polymerase"/>
</dbReference>
<evidence type="ECO:0000256" key="4">
    <source>
        <dbReference type="ARBA" id="ARBA00022722"/>
    </source>
</evidence>
<evidence type="ECO:0000313" key="11">
    <source>
        <dbReference type="Proteomes" id="UP000701853"/>
    </source>
</evidence>
<proteinExistence type="predicted"/>
<dbReference type="PANTHER" id="PTHR24559">
    <property type="entry name" value="TRANSPOSON TY3-I GAG-POL POLYPROTEIN"/>
    <property type="match status" value="1"/>
</dbReference>
<dbReference type="InterPro" id="IPR000477">
    <property type="entry name" value="RT_dom"/>
</dbReference>
<evidence type="ECO:0000256" key="7">
    <source>
        <dbReference type="ARBA" id="ARBA00022918"/>
    </source>
</evidence>
<comment type="caution">
    <text evidence="10">The sequence shown here is derived from an EMBL/GenBank/DDBJ whole genome shotgun (WGS) entry which is preliminary data.</text>
</comment>
<dbReference type="Pfam" id="PF00078">
    <property type="entry name" value="RVT_1"/>
    <property type="match status" value="1"/>
</dbReference>
<dbReference type="OrthoDB" id="2431547at2759"/>
<dbReference type="FunFam" id="3.10.10.10:FF:000007">
    <property type="entry name" value="Retrovirus-related Pol polyprotein from transposon 17.6-like Protein"/>
    <property type="match status" value="1"/>
</dbReference>
<evidence type="ECO:0000256" key="6">
    <source>
        <dbReference type="ARBA" id="ARBA00022801"/>
    </source>
</evidence>
<dbReference type="CDD" id="cd01647">
    <property type="entry name" value="RT_LTR"/>
    <property type="match status" value="1"/>
</dbReference>
<dbReference type="GO" id="GO:0004519">
    <property type="term" value="F:endonuclease activity"/>
    <property type="evidence" value="ECO:0007669"/>
    <property type="project" value="UniProtKB-KW"/>
</dbReference>
<evidence type="ECO:0000259" key="8">
    <source>
        <dbReference type="Pfam" id="PF00078"/>
    </source>
</evidence>
<dbReference type="GO" id="GO:0003964">
    <property type="term" value="F:RNA-directed DNA polymerase activity"/>
    <property type="evidence" value="ECO:0007669"/>
    <property type="project" value="UniProtKB-KW"/>
</dbReference>
<keyword evidence="7" id="KW-0695">RNA-directed DNA polymerase</keyword>
<evidence type="ECO:0000259" key="9">
    <source>
        <dbReference type="Pfam" id="PF17919"/>
    </source>
</evidence>
<dbReference type="InterPro" id="IPR041577">
    <property type="entry name" value="RT_RNaseH_2"/>
</dbReference>
<evidence type="ECO:0000256" key="2">
    <source>
        <dbReference type="ARBA" id="ARBA00022679"/>
    </source>
</evidence>
<keyword evidence="3" id="KW-0548">Nucleotidyltransferase</keyword>
<dbReference type="EMBL" id="JAHUZN010000011">
    <property type="protein sequence ID" value="KAG8478636.1"/>
    <property type="molecule type" value="Genomic_DNA"/>
</dbReference>
<keyword evidence="2" id="KW-0808">Transferase</keyword>
<dbReference type="GO" id="GO:0008233">
    <property type="term" value="F:peptidase activity"/>
    <property type="evidence" value="ECO:0007669"/>
    <property type="project" value="UniProtKB-KW"/>
</dbReference>
<dbReference type="InterPro" id="IPR043128">
    <property type="entry name" value="Rev_trsase/Diguanyl_cyclase"/>
</dbReference>
<dbReference type="Gene3D" id="3.10.10.10">
    <property type="entry name" value="HIV Type 1 Reverse Transcriptase, subunit A, domain 1"/>
    <property type="match status" value="1"/>
</dbReference>
<evidence type="ECO:0000256" key="5">
    <source>
        <dbReference type="ARBA" id="ARBA00022759"/>
    </source>
</evidence>
<keyword evidence="5" id="KW-0255">Endonuclease</keyword>
<gene>
    <name evidence="10" type="ORF">CXB51_028486</name>
</gene>
<dbReference type="Proteomes" id="UP000701853">
    <property type="component" value="Chromosome 11"/>
</dbReference>